<proteinExistence type="predicted"/>
<reference evidence="1" key="1">
    <citation type="submission" date="2023-10" db="EMBL/GenBank/DDBJ databases">
        <title>Complete genome sequence of Streptomyces sp. JL1001.</title>
        <authorList>
            <person name="Jiang L."/>
        </authorList>
    </citation>
    <scope>NUCLEOTIDE SEQUENCE</scope>
    <source>
        <strain evidence="1">JL1001</strain>
    </source>
</reference>
<protein>
    <recommendedName>
        <fullName evidence="2">REase associating with pPIWI RE domain-containing protein</fullName>
    </recommendedName>
</protein>
<evidence type="ECO:0008006" key="2">
    <source>
        <dbReference type="Google" id="ProtNLM"/>
    </source>
</evidence>
<dbReference type="RefSeq" id="WP_354596818.1">
    <property type="nucleotide sequence ID" value="NZ_CP136798.1"/>
</dbReference>
<dbReference type="AlphaFoldDB" id="A0AAU8KG44"/>
<dbReference type="EMBL" id="CP136798">
    <property type="protein sequence ID" value="XCN13915.1"/>
    <property type="molecule type" value="Genomic_DNA"/>
</dbReference>
<dbReference type="Gene3D" id="3.40.91.30">
    <property type="match status" value="1"/>
</dbReference>
<name>A0AAU8KG44_9ACTN</name>
<sequence length="179" mass="20704">MTPEDVVPTTYEGTTFRSRLEADWALTLDLNGITWEYEPQTITLPSGTTYIPDLWLPALNTWIEVKGPNVPRIEKTHEFARTRNDLVLIGYEPLRDNGPRRTRHGYANWAAAYGPSAYFTICPSCTKRQWIPISRRLPCRACGFSMREWDVELRRAVDKRLRFAESTDGFESVDWSEES</sequence>
<accession>A0AAU8KG44</accession>
<gene>
    <name evidence="1" type="ORF">R1Y80_09725</name>
</gene>
<organism evidence="1">
    <name type="scientific">Streptomyces sp. JL1001</name>
    <dbReference type="NCBI Taxonomy" id="3078227"/>
    <lineage>
        <taxon>Bacteria</taxon>
        <taxon>Bacillati</taxon>
        <taxon>Actinomycetota</taxon>
        <taxon>Actinomycetes</taxon>
        <taxon>Kitasatosporales</taxon>
        <taxon>Streptomycetaceae</taxon>
        <taxon>Streptomyces</taxon>
    </lineage>
</organism>
<evidence type="ECO:0000313" key="1">
    <source>
        <dbReference type="EMBL" id="XCN13915.1"/>
    </source>
</evidence>